<comment type="subcellular location">
    <subcellularLocation>
        <location evidence="1">Cell membrane</location>
    </subcellularLocation>
</comment>
<keyword evidence="5" id="KW-1133">Transmembrane helix</keyword>
<evidence type="ECO:0000256" key="1">
    <source>
        <dbReference type="ARBA" id="ARBA00004236"/>
    </source>
</evidence>
<dbReference type="InterPro" id="IPR052029">
    <property type="entry name" value="PpiD_chaperone"/>
</dbReference>
<sequence length="225" mass="26517">MLKFMQRRAKYFYIFFFLIIISFIFFYIGPTDQTSAIALIEIGDKKVYPDLYWKTYEGMRNNYRNMFKDGFNADMEKKLNLKQQALDIIVENELLLVAARRFNLTVSVDELTKAITSEPNFVKDGAFNKEIYLRILQANQMTAAYYESRKREELLVEKTRKFIELSATAHVDIPPELKEQFKNNENMMESIRQSKEQEARSKVVKAYVEGLKKTVPIKIRSELIT</sequence>
<dbReference type="Proteomes" id="UP000033423">
    <property type="component" value="Unassembled WGS sequence"/>
</dbReference>
<evidence type="ECO:0000313" key="7">
    <source>
        <dbReference type="Proteomes" id="UP000033423"/>
    </source>
</evidence>
<protein>
    <submittedName>
        <fullName evidence="6">Peptidyl-prolyl cis-trans isomerase</fullName>
    </submittedName>
</protein>
<organism evidence="6 7">
    <name type="scientific">Candidatus Magnetobacterium bavaricum</name>
    <dbReference type="NCBI Taxonomy" id="29290"/>
    <lineage>
        <taxon>Bacteria</taxon>
        <taxon>Pseudomonadati</taxon>
        <taxon>Nitrospirota</taxon>
        <taxon>Thermodesulfovibrionia</taxon>
        <taxon>Thermodesulfovibrionales</taxon>
        <taxon>Candidatus Magnetobacteriaceae</taxon>
        <taxon>Candidatus Magnetobacterium</taxon>
    </lineage>
</organism>
<keyword evidence="2" id="KW-1003">Cell membrane</keyword>
<dbReference type="PANTHER" id="PTHR47529:SF1">
    <property type="entry name" value="PERIPLASMIC CHAPERONE PPID"/>
    <property type="match status" value="1"/>
</dbReference>
<dbReference type="EMBL" id="LACI01001266">
    <property type="protein sequence ID" value="KJU84865.1"/>
    <property type="molecule type" value="Genomic_DNA"/>
</dbReference>
<gene>
    <name evidence="6" type="ORF">MBAV_002944</name>
</gene>
<evidence type="ECO:0000313" key="6">
    <source>
        <dbReference type="EMBL" id="KJU84865.1"/>
    </source>
</evidence>
<comment type="caution">
    <text evidence="6">The sequence shown here is derived from an EMBL/GenBank/DDBJ whole genome shotgun (WGS) entry which is preliminary data.</text>
</comment>
<accession>A0A0F3GSA7</accession>
<keyword evidence="7" id="KW-1185">Reference proteome</keyword>
<dbReference type="PANTHER" id="PTHR47529">
    <property type="entry name" value="PEPTIDYL-PROLYL CIS-TRANS ISOMERASE D"/>
    <property type="match status" value="1"/>
</dbReference>
<feature type="transmembrane region" description="Helical" evidence="5">
    <location>
        <begin position="12"/>
        <end position="29"/>
    </location>
</feature>
<keyword evidence="3 5" id="KW-0472">Membrane</keyword>
<keyword evidence="5" id="KW-0812">Transmembrane</keyword>
<dbReference type="Gene3D" id="1.10.4030.10">
    <property type="entry name" value="Porin chaperone SurA, peptide-binding domain"/>
    <property type="match status" value="1"/>
</dbReference>
<reference evidence="6 7" key="1">
    <citation type="submission" date="2015-02" db="EMBL/GenBank/DDBJ databases">
        <title>Single-cell genomics of uncultivated deep-branching MTB reveals a conserved set of magnetosome genes.</title>
        <authorList>
            <person name="Kolinko S."/>
            <person name="Richter M."/>
            <person name="Glockner F.O."/>
            <person name="Brachmann A."/>
            <person name="Schuler D."/>
        </authorList>
    </citation>
    <scope>NUCLEOTIDE SEQUENCE [LARGE SCALE GENOMIC DNA]</scope>
    <source>
        <strain evidence="6">TM-1</strain>
    </source>
</reference>
<dbReference type="Pfam" id="PF13624">
    <property type="entry name" value="SurA_N_3"/>
    <property type="match status" value="1"/>
</dbReference>
<proteinExistence type="predicted"/>
<dbReference type="AlphaFoldDB" id="A0A0F3GSA7"/>
<evidence type="ECO:0000256" key="4">
    <source>
        <dbReference type="ARBA" id="ARBA00023186"/>
    </source>
</evidence>
<keyword evidence="4" id="KW-0143">Chaperone</keyword>
<evidence type="ECO:0000256" key="5">
    <source>
        <dbReference type="SAM" id="Phobius"/>
    </source>
</evidence>
<evidence type="ECO:0000256" key="3">
    <source>
        <dbReference type="ARBA" id="ARBA00023136"/>
    </source>
</evidence>
<keyword evidence="6" id="KW-0413">Isomerase</keyword>
<name>A0A0F3GSA7_9BACT</name>
<dbReference type="InterPro" id="IPR027304">
    <property type="entry name" value="Trigger_fact/SurA_dom_sf"/>
</dbReference>
<dbReference type="GO" id="GO:0005886">
    <property type="term" value="C:plasma membrane"/>
    <property type="evidence" value="ECO:0007669"/>
    <property type="project" value="UniProtKB-SubCell"/>
</dbReference>
<dbReference type="GO" id="GO:0016853">
    <property type="term" value="F:isomerase activity"/>
    <property type="evidence" value="ECO:0007669"/>
    <property type="project" value="UniProtKB-KW"/>
</dbReference>
<evidence type="ECO:0000256" key="2">
    <source>
        <dbReference type="ARBA" id="ARBA00022475"/>
    </source>
</evidence>
<dbReference type="SUPFAM" id="SSF109998">
    <property type="entry name" value="Triger factor/SurA peptide-binding domain-like"/>
    <property type="match status" value="1"/>
</dbReference>